<feature type="binding site" evidence="11">
    <location>
        <position position="187"/>
    </location>
    <ligand>
        <name>FAD</name>
        <dbReference type="ChEBI" id="CHEBI:57692"/>
    </ligand>
</feature>
<comment type="subcellular location">
    <subcellularLocation>
        <location evidence="2">Membrane</location>
    </subcellularLocation>
</comment>
<keyword evidence="10 13" id="KW-0472">Membrane</keyword>
<dbReference type="SUPFAM" id="SSF63380">
    <property type="entry name" value="Riboflavin synthase domain-like"/>
    <property type="match status" value="1"/>
</dbReference>
<comment type="similarity">
    <text evidence="3">Belongs to the flavoprotein pyridine nucleotide cytochrome reductase family.</text>
</comment>
<dbReference type="InterPro" id="IPR017938">
    <property type="entry name" value="Riboflavin_synthase-like_b-brl"/>
</dbReference>
<evidence type="ECO:0000256" key="12">
    <source>
        <dbReference type="SAM" id="MobiDB-lite"/>
    </source>
</evidence>
<dbReference type="Pfam" id="PF00970">
    <property type="entry name" value="FAD_binding_6"/>
    <property type="match status" value="1"/>
</dbReference>
<dbReference type="CDD" id="cd06183">
    <property type="entry name" value="cyt_b5_reduct_like"/>
    <property type="match status" value="1"/>
</dbReference>
<feature type="binding site" evidence="11">
    <location>
        <position position="210"/>
    </location>
    <ligand>
        <name>FAD</name>
        <dbReference type="ChEBI" id="CHEBI:57692"/>
    </ligand>
</feature>
<evidence type="ECO:0000256" key="7">
    <source>
        <dbReference type="ARBA" id="ARBA00022989"/>
    </source>
</evidence>
<sequence>MSELIFENGEEEKLRVPEAEENNGGVDKGMEILNNPIHGMYIPSILMICGSIIMYLVTSYKRCLVFIPMTIFIVLYRFFLAINKKKVNLNFDTWSRFELDDKFIISKDSCIYTFKLGSEDETLNCPPGSSVAIQAFEHEETGEILFELPKENDAEEKEESEEGDNAEEKETQAPVDISKYKEICRFYNPISSSTTKGTFDLLIKSNTNGKFSKKIASNSYKGLQLSFKGFIGTYDHNKCILDYSKFVMLAGGSGLTPMLQVISKIIEDKTKGVDIELIYCNKTKKDILLKNELDEINDSQESINVTYITDDDEGLLSFVDIKDKVEDLENTRFLICGNQGFRDHALDLLSKNYEIDTKGNKQVFVF</sequence>
<feature type="domain" description="Oxidoreductase FAD/NAD(P)-binding" evidence="14">
    <location>
        <begin position="248"/>
        <end position="344"/>
    </location>
</feature>
<gene>
    <name evidence="16" type="ORF">HANVADRAFT_53693</name>
</gene>
<evidence type="ECO:0000256" key="11">
    <source>
        <dbReference type="PIRSR" id="PIRSR601834-1"/>
    </source>
</evidence>
<dbReference type="GO" id="GO:0006696">
    <property type="term" value="P:ergosterol biosynthetic process"/>
    <property type="evidence" value="ECO:0007669"/>
    <property type="project" value="TreeGrafter"/>
</dbReference>
<dbReference type="InterPro" id="IPR008333">
    <property type="entry name" value="Cbr1-like_FAD-bd_dom"/>
</dbReference>
<evidence type="ECO:0000256" key="8">
    <source>
        <dbReference type="ARBA" id="ARBA00023002"/>
    </source>
</evidence>
<dbReference type="InterPro" id="IPR001834">
    <property type="entry name" value="CBR-like"/>
</dbReference>
<evidence type="ECO:0000256" key="1">
    <source>
        <dbReference type="ARBA" id="ARBA00001974"/>
    </source>
</evidence>
<feature type="domain" description="Flavoprotein pyridine nucleotide cytochrome reductase-like FAD-binding" evidence="15">
    <location>
        <begin position="179"/>
        <end position="234"/>
    </location>
</feature>
<reference evidence="17" key="1">
    <citation type="journal article" date="2016" name="Proc. Natl. Acad. Sci. U.S.A.">
        <title>Comparative genomics of biotechnologically important yeasts.</title>
        <authorList>
            <person name="Riley R."/>
            <person name="Haridas S."/>
            <person name="Wolfe K.H."/>
            <person name="Lopes M.R."/>
            <person name="Hittinger C.T."/>
            <person name="Goeker M."/>
            <person name="Salamov A.A."/>
            <person name="Wisecaver J.H."/>
            <person name="Long T.M."/>
            <person name="Calvey C.H."/>
            <person name="Aerts A.L."/>
            <person name="Barry K.W."/>
            <person name="Choi C."/>
            <person name="Clum A."/>
            <person name="Coughlan A.Y."/>
            <person name="Deshpande S."/>
            <person name="Douglass A.P."/>
            <person name="Hanson S.J."/>
            <person name="Klenk H.-P."/>
            <person name="LaButti K.M."/>
            <person name="Lapidus A."/>
            <person name="Lindquist E.A."/>
            <person name="Lipzen A.M."/>
            <person name="Meier-Kolthoff J.P."/>
            <person name="Ohm R.A."/>
            <person name="Otillar R.P."/>
            <person name="Pangilinan J.L."/>
            <person name="Peng Y."/>
            <person name="Rokas A."/>
            <person name="Rosa C.A."/>
            <person name="Scheuner C."/>
            <person name="Sibirny A.A."/>
            <person name="Slot J.C."/>
            <person name="Stielow J.B."/>
            <person name="Sun H."/>
            <person name="Kurtzman C.P."/>
            <person name="Blackwell M."/>
            <person name="Grigoriev I.V."/>
            <person name="Jeffries T.W."/>
        </authorList>
    </citation>
    <scope>NUCLEOTIDE SEQUENCE [LARGE SCALE GENOMIC DNA]</scope>
    <source>
        <strain evidence="17">NRRL Y-1626</strain>
    </source>
</reference>
<evidence type="ECO:0000259" key="15">
    <source>
        <dbReference type="Pfam" id="PF00970"/>
    </source>
</evidence>
<feature type="binding site" evidence="11">
    <location>
        <position position="256"/>
    </location>
    <ligand>
        <name>FAD</name>
        <dbReference type="ChEBI" id="CHEBI:57692"/>
    </ligand>
</feature>
<feature type="binding site" evidence="11">
    <location>
        <position position="204"/>
    </location>
    <ligand>
        <name>FAD</name>
        <dbReference type="ChEBI" id="CHEBI:57692"/>
    </ligand>
</feature>
<evidence type="ECO:0000256" key="3">
    <source>
        <dbReference type="ARBA" id="ARBA00006105"/>
    </source>
</evidence>
<dbReference type="Gene3D" id="3.40.50.80">
    <property type="entry name" value="Nucleotide-binding domain of ferredoxin-NADP reductase (FNR) module"/>
    <property type="match status" value="1"/>
</dbReference>
<dbReference type="PANTHER" id="PTHR19370:SF143">
    <property type="entry name" value="PLASMA MEMBRANE-ASSOCIATED COENZYME Q6 REDUCTASE PGA3"/>
    <property type="match status" value="1"/>
</dbReference>
<protein>
    <submittedName>
        <fullName evidence="16">Ferredoxin reductase-like protein</fullName>
    </submittedName>
</protein>
<dbReference type="InterPro" id="IPR039261">
    <property type="entry name" value="FNR_nucleotide-bd"/>
</dbReference>
<dbReference type="PRINTS" id="PR00406">
    <property type="entry name" value="CYTB5RDTASE"/>
</dbReference>
<evidence type="ECO:0000313" key="17">
    <source>
        <dbReference type="Proteomes" id="UP000092321"/>
    </source>
</evidence>
<dbReference type="InterPro" id="IPR001709">
    <property type="entry name" value="Flavoprot_Pyr_Nucl_cyt_Rdtase"/>
</dbReference>
<dbReference type="PANTHER" id="PTHR19370">
    <property type="entry name" value="NADH-CYTOCHROME B5 REDUCTASE"/>
    <property type="match status" value="1"/>
</dbReference>
<dbReference type="AlphaFoldDB" id="A0A1B7TAL8"/>
<comment type="cofactor">
    <cofactor evidence="1 11">
        <name>FAD</name>
        <dbReference type="ChEBI" id="CHEBI:57692"/>
    </cofactor>
</comment>
<feature type="compositionally biased region" description="Acidic residues" evidence="12">
    <location>
        <begin position="153"/>
        <end position="165"/>
    </location>
</feature>
<evidence type="ECO:0000256" key="2">
    <source>
        <dbReference type="ARBA" id="ARBA00004370"/>
    </source>
</evidence>
<dbReference type="Pfam" id="PF00175">
    <property type="entry name" value="NAD_binding_1"/>
    <property type="match status" value="1"/>
</dbReference>
<keyword evidence="5 13" id="KW-0812">Transmembrane</keyword>
<keyword evidence="6 11" id="KW-0274">FAD</keyword>
<dbReference type="InterPro" id="IPR001433">
    <property type="entry name" value="OxRdtase_FAD/NAD-bd"/>
</dbReference>
<feature type="transmembrane region" description="Helical" evidence="13">
    <location>
        <begin position="40"/>
        <end position="57"/>
    </location>
</feature>
<proteinExistence type="inferred from homology"/>
<keyword evidence="7 13" id="KW-1133">Transmembrane helix</keyword>
<evidence type="ECO:0000256" key="13">
    <source>
        <dbReference type="SAM" id="Phobius"/>
    </source>
</evidence>
<evidence type="ECO:0000256" key="4">
    <source>
        <dbReference type="ARBA" id="ARBA00022630"/>
    </source>
</evidence>
<accession>A0A1B7TAL8</accession>
<comment type="caution">
    <text evidence="16">The sequence shown here is derived from an EMBL/GenBank/DDBJ whole genome shotgun (WGS) entry which is preliminary data.</text>
</comment>
<keyword evidence="9" id="KW-0520">NAD</keyword>
<dbReference type="GO" id="GO:0004128">
    <property type="term" value="F:cytochrome-b5 reductase activity, acting on NAD(P)H"/>
    <property type="evidence" value="ECO:0007669"/>
    <property type="project" value="TreeGrafter"/>
</dbReference>
<dbReference type="SUPFAM" id="SSF52343">
    <property type="entry name" value="Ferredoxin reductase-like, C-terminal NADP-linked domain"/>
    <property type="match status" value="1"/>
</dbReference>
<feature type="region of interest" description="Disordered" evidence="12">
    <location>
        <begin position="148"/>
        <end position="172"/>
    </location>
</feature>
<dbReference type="Proteomes" id="UP000092321">
    <property type="component" value="Unassembled WGS sequence"/>
</dbReference>
<name>A0A1B7TAL8_9ASCO</name>
<dbReference type="Gene3D" id="2.40.30.10">
    <property type="entry name" value="Translation factors"/>
    <property type="match status" value="1"/>
</dbReference>
<evidence type="ECO:0000259" key="14">
    <source>
        <dbReference type="Pfam" id="PF00175"/>
    </source>
</evidence>
<evidence type="ECO:0000256" key="5">
    <source>
        <dbReference type="ARBA" id="ARBA00022692"/>
    </source>
</evidence>
<feature type="binding site" evidence="11">
    <location>
        <position position="212"/>
    </location>
    <ligand>
        <name>FAD</name>
        <dbReference type="ChEBI" id="CHEBI:57692"/>
    </ligand>
</feature>
<dbReference type="PRINTS" id="PR00371">
    <property type="entry name" value="FPNCR"/>
</dbReference>
<organism evidence="16 17">
    <name type="scientific">Hanseniaspora valbyensis NRRL Y-1626</name>
    <dbReference type="NCBI Taxonomy" id="766949"/>
    <lineage>
        <taxon>Eukaryota</taxon>
        <taxon>Fungi</taxon>
        <taxon>Dikarya</taxon>
        <taxon>Ascomycota</taxon>
        <taxon>Saccharomycotina</taxon>
        <taxon>Saccharomycetes</taxon>
        <taxon>Saccharomycodales</taxon>
        <taxon>Saccharomycodaceae</taxon>
        <taxon>Hanseniaspora</taxon>
    </lineage>
</organism>
<evidence type="ECO:0000256" key="6">
    <source>
        <dbReference type="ARBA" id="ARBA00022827"/>
    </source>
</evidence>
<feature type="binding site" evidence="11">
    <location>
        <position position="185"/>
    </location>
    <ligand>
        <name>FAD</name>
        <dbReference type="ChEBI" id="CHEBI:57692"/>
    </ligand>
</feature>
<feature type="transmembrane region" description="Helical" evidence="13">
    <location>
        <begin position="64"/>
        <end position="82"/>
    </location>
</feature>
<keyword evidence="4 11" id="KW-0285">Flavoprotein</keyword>
<dbReference type="EMBL" id="LXPE01000047">
    <property type="protein sequence ID" value="OBA25760.1"/>
    <property type="molecule type" value="Genomic_DNA"/>
</dbReference>
<evidence type="ECO:0000313" key="16">
    <source>
        <dbReference type="EMBL" id="OBA25760.1"/>
    </source>
</evidence>
<dbReference type="GO" id="GO:0016020">
    <property type="term" value="C:membrane"/>
    <property type="evidence" value="ECO:0007669"/>
    <property type="project" value="UniProtKB-SubCell"/>
</dbReference>
<evidence type="ECO:0000256" key="10">
    <source>
        <dbReference type="ARBA" id="ARBA00023136"/>
    </source>
</evidence>
<keyword evidence="17" id="KW-1185">Reference proteome</keyword>
<dbReference type="OrthoDB" id="432685at2759"/>
<evidence type="ECO:0000256" key="9">
    <source>
        <dbReference type="ARBA" id="ARBA00023027"/>
    </source>
</evidence>
<feature type="binding site" evidence="11">
    <location>
        <position position="202"/>
    </location>
    <ligand>
        <name>FAD</name>
        <dbReference type="ChEBI" id="CHEBI:57692"/>
    </ligand>
</feature>
<keyword evidence="8" id="KW-0560">Oxidoreductase</keyword>